<dbReference type="InterPro" id="IPR036388">
    <property type="entry name" value="WH-like_DNA-bd_sf"/>
</dbReference>
<keyword evidence="2" id="KW-0805">Transcription regulation</keyword>
<keyword evidence="3" id="KW-0238">DNA-binding</keyword>
<dbReference type="Pfam" id="PF00126">
    <property type="entry name" value="HTH_1"/>
    <property type="match status" value="1"/>
</dbReference>
<evidence type="ECO:0000256" key="1">
    <source>
        <dbReference type="ARBA" id="ARBA00009437"/>
    </source>
</evidence>
<evidence type="ECO:0000256" key="2">
    <source>
        <dbReference type="ARBA" id="ARBA00023015"/>
    </source>
</evidence>
<dbReference type="SUPFAM" id="SSF53850">
    <property type="entry name" value="Periplasmic binding protein-like II"/>
    <property type="match status" value="1"/>
</dbReference>
<evidence type="ECO:0000313" key="7">
    <source>
        <dbReference type="Proteomes" id="UP000583387"/>
    </source>
</evidence>
<sequence length="306" mass="32885">MLDALTLGQIRTFVAIAEAGSFRAGAARLLRAQSAVSHAIATLEAQLGLTLFDRSGHRPTLTPEGCVLLEDARAILLKVDFMRARARGFGEGLELELPLVVDTLFPLPLAAAALRELSQELPAVRVRLSVAPLGAPLAALQERACKLAITVGGDFRDPRIELETLMSLRFVAVVAASHPLGQRAGEREAVRSAELAEHLQIVLEDPSPLSEGRDFGVLSPRTWRVSGQDTKLAFILGGVGWGRLPLWAVERDLAEGRLVRVPATALGEQGETTVLAYLAHRIDDPLGPAARALRENLLRHAGARGR</sequence>
<proteinExistence type="inferred from homology"/>
<reference evidence="6 7" key="1">
    <citation type="submission" date="2020-08" db="EMBL/GenBank/DDBJ databases">
        <authorList>
            <person name="Criscuolo A."/>
        </authorList>
    </citation>
    <scope>NUCLEOTIDE SEQUENCE [LARGE SCALE GENOMIC DNA]</scope>
    <source>
        <strain evidence="6">CIP111764</strain>
    </source>
</reference>
<name>A0A7U7IA40_9GAMM</name>
<evidence type="ECO:0000259" key="5">
    <source>
        <dbReference type="PROSITE" id="PS50931"/>
    </source>
</evidence>
<evidence type="ECO:0000256" key="3">
    <source>
        <dbReference type="ARBA" id="ARBA00023125"/>
    </source>
</evidence>
<dbReference type="RefSeq" id="WP_187671728.1">
    <property type="nucleotide sequence ID" value="NZ_CAJFCI010000054.1"/>
</dbReference>
<dbReference type="SUPFAM" id="SSF46785">
    <property type="entry name" value="Winged helix' DNA-binding domain"/>
    <property type="match status" value="1"/>
</dbReference>
<feature type="domain" description="HTH lysR-type" evidence="5">
    <location>
        <begin position="5"/>
        <end position="62"/>
    </location>
</feature>
<gene>
    <name evidence="6" type="primary">yhaJ_1</name>
    <name evidence="6" type="ORF">PSEWESI4_02696</name>
</gene>
<protein>
    <submittedName>
        <fullName evidence="6">HTH-type transcriptional regulator YhaJ</fullName>
    </submittedName>
</protein>
<dbReference type="PROSITE" id="PS50931">
    <property type="entry name" value="HTH_LYSR"/>
    <property type="match status" value="1"/>
</dbReference>
<dbReference type="GO" id="GO:0003700">
    <property type="term" value="F:DNA-binding transcription factor activity"/>
    <property type="evidence" value="ECO:0007669"/>
    <property type="project" value="InterPro"/>
</dbReference>
<dbReference type="AlphaFoldDB" id="A0A7U7IA40"/>
<comment type="caution">
    <text evidence="6">The sequence shown here is derived from an EMBL/GenBank/DDBJ whole genome shotgun (WGS) entry which is preliminary data.</text>
</comment>
<dbReference type="Pfam" id="PF03466">
    <property type="entry name" value="LysR_substrate"/>
    <property type="match status" value="1"/>
</dbReference>
<dbReference type="PANTHER" id="PTHR30126:SF91">
    <property type="entry name" value="LYSR FAMILY TRANSCRIPTIONAL REGULATOR"/>
    <property type="match status" value="1"/>
</dbReference>
<dbReference type="Gene3D" id="1.10.10.10">
    <property type="entry name" value="Winged helix-like DNA-binding domain superfamily/Winged helix DNA-binding domain"/>
    <property type="match status" value="1"/>
</dbReference>
<evidence type="ECO:0000256" key="4">
    <source>
        <dbReference type="ARBA" id="ARBA00023163"/>
    </source>
</evidence>
<dbReference type="InterPro" id="IPR036390">
    <property type="entry name" value="WH_DNA-bd_sf"/>
</dbReference>
<comment type="similarity">
    <text evidence="1">Belongs to the LysR transcriptional regulatory family.</text>
</comment>
<dbReference type="PANTHER" id="PTHR30126">
    <property type="entry name" value="HTH-TYPE TRANSCRIPTIONAL REGULATOR"/>
    <property type="match status" value="1"/>
</dbReference>
<organism evidence="6 7">
    <name type="scientific">Zestomonas carbonaria</name>
    <dbReference type="NCBI Taxonomy" id="2762745"/>
    <lineage>
        <taxon>Bacteria</taxon>
        <taxon>Pseudomonadati</taxon>
        <taxon>Pseudomonadota</taxon>
        <taxon>Gammaproteobacteria</taxon>
        <taxon>Pseudomonadales</taxon>
        <taxon>Pseudomonadaceae</taxon>
        <taxon>Zestomonas</taxon>
    </lineage>
</organism>
<dbReference type="Proteomes" id="UP000583387">
    <property type="component" value="Unassembled WGS sequence"/>
</dbReference>
<dbReference type="InterPro" id="IPR000847">
    <property type="entry name" value="LysR_HTH_N"/>
</dbReference>
<keyword evidence="7" id="KW-1185">Reference proteome</keyword>
<dbReference type="EMBL" id="CAJFCI010000054">
    <property type="protein sequence ID" value="CAD5108411.1"/>
    <property type="molecule type" value="Genomic_DNA"/>
</dbReference>
<accession>A0A7U7IA40</accession>
<dbReference type="GO" id="GO:0000976">
    <property type="term" value="F:transcription cis-regulatory region binding"/>
    <property type="evidence" value="ECO:0007669"/>
    <property type="project" value="TreeGrafter"/>
</dbReference>
<dbReference type="Gene3D" id="3.40.190.290">
    <property type="match status" value="1"/>
</dbReference>
<dbReference type="FunFam" id="1.10.10.10:FF:000001">
    <property type="entry name" value="LysR family transcriptional regulator"/>
    <property type="match status" value="1"/>
</dbReference>
<dbReference type="InterPro" id="IPR005119">
    <property type="entry name" value="LysR_subst-bd"/>
</dbReference>
<keyword evidence="4" id="KW-0804">Transcription</keyword>
<evidence type="ECO:0000313" key="6">
    <source>
        <dbReference type="EMBL" id="CAD5108411.1"/>
    </source>
</evidence>